<name>A0A6J7WHK6_9CAUD</name>
<organism evidence="1">
    <name type="scientific">uncultured Caudovirales phage</name>
    <dbReference type="NCBI Taxonomy" id="2100421"/>
    <lineage>
        <taxon>Viruses</taxon>
        <taxon>Duplodnaviria</taxon>
        <taxon>Heunggongvirae</taxon>
        <taxon>Uroviricota</taxon>
        <taxon>Caudoviricetes</taxon>
        <taxon>Peduoviridae</taxon>
        <taxon>Maltschvirus</taxon>
        <taxon>Maltschvirus maltsch</taxon>
    </lineage>
</organism>
<protein>
    <submittedName>
        <fullName evidence="1">Uncharacterized protein</fullName>
    </submittedName>
</protein>
<reference evidence="1" key="1">
    <citation type="submission" date="2020-05" db="EMBL/GenBank/DDBJ databases">
        <authorList>
            <person name="Chiriac C."/>
            <person name="Salcher M."/>
            <person name="Ghai R."/>
            <person name="Kavagutti S V."/>
        </authorList>
    </citation>
    <scope>NUCLEOTIDE SEQUENCE</scope>
</reference>
<gene>
    <name evidence="1" type="ORF">UFOVP190_350</name>
</gene>
<evidence type="ECO:0000313" key="1">
    <source>
        <dbReference type="EMBL" id="CAB5214989.1"/>
    </source>
</evidence>
<dbReference type="EMBL" id="LR798243">
    <property type="protein sequence ID" value="CAB5214989.1"/>
    <property type="molecule type" value="Genomic_DNA"/>
</dbReference>
<sequence length="117" mass="13556">MATTPLLTIPVRNGNQPTISSAGAMRWNTSNMSMEFYNGHVWVPVAGLTDPKTWVEWFNRFINLASTIPDQYTKQVYLQTMMQDRFPGNYRVDLAGQDWVIVFDAPKDETWFNLKYT</sequence>
<proteinExistence type="predicted"/>
<accession>A0A6J7WHK6</accession>